<accession>A0AAU2JYV4</accession>
<protein>
    <submittedName>
        <fullName evidence="2">Uncharacterized protein</fullName>
    </submittedName>
</protein>
<name>A0AAU2JYV4_9ACTN</name>
<feature type="region of interest" description="Disordered" evidence="1">
    <location>
        <begin position="362"/>
        <end position="381"/>
    </location>
</feature>
<sequence length="381" mass="40094">MESSSSEAPRTIERLHTLSTDLDAFGELLTGARPVAGSGGLPTLASWYATAQGLSATALALLLNTAEQPYAHTIMSGHHAVESLGQLVKISSDITAHVMGAVAVAAEYHRVDGLPDPATGRLSAQPSVHRWALGEHLDSAVALIKPARSACHDAAGFTETAGLREATRAAEPAPVPELNLTELRLLRLIADDPVLLAADRRNVRRIWTGSGERISTTTVDSLTDKNLIRLDASGSLAAGQRLRVTDQGRRVLDASGKPGTPADSSPAVAQQAAPAGTAGPSKVNPAQHRALHLIGTSTVMYVQWPRKRPTVDTGSPERISTRTVDALQVRRLIGWDVSTAPHEGQRLLLTAAGREALLRLGPAPEPVVPAPARRTGPAPAR</sequence>
<proteinExistence type="predicted"/>
<feature type="compositionally biased region" description="Low complexity" evidence="1">
    <location>
        <begin position="370"/>
        <end position="381"/>
    </location>
</feature>
<gene>
    <name evidence="2" type="ORF">OG327_31360</name>
</gene>
<dbReference type="EMBL" id="CP108264">
    <property type="protein sequence ID" value="WTU77464.1"/>
    <property type="molecule type" value="Genomic_DNA"/>
</dbReference>
<evidence type="ECO:0000313" key="2">
    <source>
        <dbReference type="EMBL" id="WTU77464.1"/>
    </source>
</evidence>
<feature type="compositionally biased region" description="Low complexity" evidence="1">
    <location>
        <begin position="261"/>
        <end position="280"/>
    </location>
</feature>
<reference evidence="2" key="1">
    <citation type="submission" date="2022-10" db="EMBL/GenBank/DDBJ databases">
        <title>The complete genomes of actinobacterial strains from the NBC collection.</title>
        <authorList>
            <person name="Joergensen T.S."/>
            <person name="Alvarez Arevalo M."/>
            <person name="Sterndorff E.B."/>
            <person name="Faurdal D."/>
            <person name="Vuksanovic O."/>
            <person name="Mourched A.-S."/>
            <person name="Charusanti P."/>
            <person name="Shaw S."/>
            <person name="Blin K."/>
            <person name="Weber T."/>
        </authorList>
    </citation>
    <scope>NUCLEOTIDE SEQUENCE</scope>
    <source>
        <strain evidence="2">NBC_00049</strain>
    </source>
</reference>
<dbReference type="AlphaFoldDB" id="A0AAU2JYV4"/>
<feature type="region of interest" description="Disordered" evidence="1">
    <location>
        <begin position="251"/>
        <end position="284"/>
    </location>
</feature>
<evidence type="ECO:0000256" key="1">
    <source>
        <dbReference type="SAM" id="MobiDB-lite"/>
    </source>
</evidence>
<organism evidence="2">
    <name type="scientific">Streptomyces sp. NBC_00049</name>
    <dbReference type="NCBI Taxonomy" id="2903617"/>
    <lineage>
        <taxon>Bacteria</taxon>
        <taxon>Bacillati</taxon>
        <taxon>Actinomycetota</taxon>
        <taxon>Actinomycetes</taxon>
        <taxon>Kitasatosporales</taxon>
        <taxon>Streptomycetaceae</taxon>
        <taxon>Streptomyces</taxon>
    </lineage>
</organism>